<dbReference type="EMBL" id="GBXM01062383">
    <property type="protein sequence ID" value="JAH46194.1"/>
    <property type="molecule type" value="Transcribed_RNA"/>
</dbReference>
<sequence length="10" mass="1175">MSPSISPYMY</sequence>
<reference evidence="1" key="1">
    <citation type="submission" date="2014-11" db="EMBL/GenBank/DDBJ databases">
        <authorList>
            <person name="Amaro Gonzalez C."/>
        </authorList>
    </citation>
    <scope>NUCLEOTIDE SEQUENCE</scope>
</reference>
<proteinExistence type="predicted"/>
<name>A0A0E9SXV8_ANGAN</name>
<accession>A0A0E9SXV8</accession>
<evidence type="ECO:0000313" key="1">
    <source>
        <dbReference type="EMBL" id="JAH46194.1"/>
    </source>
</evidence>
<protein>
    <submittedName>
        <fullName evidence="1">Uncharacterized protein</fullName>
    </submittedName>
</protein>
<organism evidence="1">
    <name type="scientific">Anguilla anguilla</name>
    <name type="common">European freshwater eel</name>
    <name type="synonym">Muraena anguilla</name>
    <dbReference type="NCBI Taxonomy" id="7936"/>
    <lineage>
        <taxon>Eukaryota</taxon>
        <taxon>Metazoa</taxon>
        <taxon>Chordata</taxon>
        <taxon>Craniata</taxon>
        <taxon>Vertebrata</taxon>
        <taxon>Euteleostomi</taxon>
        <taxon>Actinopterygii</taxon>
        <taxon>Neopterygii</taxon>
        <taxon>Teleostei</taxon>
        <taxon>Anguilliformes</taxon>
        <taxon>Anguillidae</taxon>
        <taxon>Anguilla</taxon>
    </lineage>
</organism>
<reference evidence="1" key="2">
    <citation type="journal article" date="2015" name="Fish Shellfish Immunol.">
        <title>Early steps in the European eel (Anguilla anguilla)-Vibrio vulnificus interaction in the gills: Role of the RtxA13 toxin.</title>
        <authorList>
            <person name="Callol A."/>
            <person name="Pajuelo D."/>
            <person name="Ebbesson L."/>
            <person name="Teles M."/>
            <person name="MacKenzie S."/>
            <person name="Amaro C."/>
        </authorList>
    </citation>
    <scope>NUCLEOTIDE SEQUENCE</scope>
</reference>